<dbReference type="EMBL" id="ML993870">
    <property type="protein sequence ID" value="KAF2204722.1"/>
    <property type="molecule type" value="Genomic_DNA"/>
</dbReference>
<comment type="similarity">
    <text evidence="1">Belongs to the LTO1 family.</text>
</comment>
<dbReference type="OrthoDB" id="48036at2759"/>
<feature type="compositionally biased region" description="Basic and acidic residues" evidence="2">
    <location>
        <begin position="222"/>
        <end position="235"/>
    </location>
</feature>
<comment type="caution">
    <text evidence="4">The sequence shown here is derived from an EMBL/GenBank/DDBJ whole genome shotgun (WGS) entry which is preliminary data.</text>
</comment>
<evidence type="ECO:0000256" key="1">
    <source>
        <dbReference type="ARBA" id="ARBA00038090"/>
    </source>
</evidence>
<feature type="compositionally biased region" description="Basic and acidic residues" evidence="2">
    <location>
        <begin position="119"/>
        <end position="134"/>
    </location>
</feature>
<reference evidence="4" key="1">
    <citation type="journal article" date="2020" name="Stud. Mycol.">
        <title>101 Dothideomycetes genomes: a test case for predicting lifestyles and emergence of pathogens.</title>
        <authorList>
            <person name="Haridas S."/>
            <person name="Albert R."/>
            <person name="Binder M."/>
            <person name="Bloem J."/>
            <person name="Labutti K."/>
            <person name="Salamov A."/>
            <person name="Andreopoulos B."/>
            <person name="Baker S."/>
            <person name="Barry K."/>
            <person name="Bills G."/>
            <person name="Bluhm B."/>
            <person name="Cannon C."/>
            <person name="Castanera R."/>
            <person name="Culley D."/>
            <person name="Daum C."/>
            <person name="Ezra D."/>
            <person name="Gonzalez J."/>
            <person name="Henrissat B."/>
            <person name="Kuo A."/>
            <person name="Liang C."/>
            <person name="Lipzen A."/>
            <person name="Lutzoni F."/>
            <person name="Magnuson J."/>
            <person name="Mondo S."/>
            <person name="Nolan M."/>
            <person name="Ohm R."/>
            <person name="Pangilinan J."/>
            <person name="Park H.-J."/>
            <person name="Ramirez L."/>
            <person name="Alfaro M."/>
            <person name="Sun H."/>
            <person name="Tritt A."/>
            <person name="Yoshinaga Y."/>
            <person name="Zwiers L.-H."/>
            <person name="Turgeon B."/>
            <person name="Goodwin S."/>
            <person name="Spatafora J."/>
            <person name="Crous P."/>
            <person name="Grigoriev I."/>
        </authorList>
    </citation>
    <scope>NUCLEOTIDE SEQUENCE</scope>
    <source>
        <strain evidence="4">ATCC 74209</strain>
    </source>
</reference>
<proteinExistence type="inferred from homology"/>
<feature type="compositionally biased region" description="Low complexity" evidence="2">
    <location>
        <begin position="9"/>
        <end position="24"/>
    </location>
</feature>
<evidence type="ECO:0000313" key="4">
    <source>
        <dbReference type="EMBL" id="KAF2204722.1"/>
    </source>
</evidence>
<dbReference type="Pfam" id="PF09811">
    <property type="entry name" value="Yae1_N"/>
    <property type="match status" value="1"/>
</dbReference>
<accession>A0A9P4JSX1</accession>
<evidence type="ECO:0000259" key="3">
    <source>
        <dbReference type="Pfam" id="PF09811"/>
    </source>
</evidence>
<protein>
    <recommendedName>
        <fullName evidence="3">Essential protein Yae1 N-terminal domain-containing protein</fullName>
    </recommendedName>
</protein>
<dbReference type="InterPro" id="IPR019191">
    <property type="entry name" value="Essential_protein_Yae1_N"/>
</dbReference>
<dbReference type="PANTHER" id="PTHR28532:SF1">
    <property type="entry name" value="ORAL CANCER OVEREXPRESSED 1"/>
    <property type="match status" value="1"/>
</dbReference>
<feature type="region of interest" description="Disordered" evidence="2">
    <location>
        <begin position="119"/>
        <end position="144"/>
    </location>
</feature>
<name>A0A9P4JSX1_9PLEO</name>
<feature type="region of interest" description="Disordered" evidence="2">
    <location>
        <begin position="1"/>
        <end position="38"/>
    </location>
</feature>
<evidence type="ECO:0000313" key="5">
    <source>
        <dbReference type="Proteomes" id="UP000799536"/>
    </source>
</evidence>
<dbReference type="AlphaFoldDB" id="A0A9P4JSX1"/>
<feature type="region of interest" description="Disordered" evidence="2">
    <location>
        <begin position="199"/>
        <end position="278"/>
    </location>
</feature>
<gene>
    <name evidence="4" type="ORF">GQ43DRAFT_437702</name>
</gene>
<dbReference type="InterPro" id="IPR052436">
    <property type="entry name" value="LTO1_adapter"/>
</dbReference>
<keyword evidence="5" id="KW-1185">Reference proteome</keyword>
<dbReference type="PANTHER" id="PTHR28532">
    <property type="entry name" value="GEO13458P1"/>
    <property type="match status" value="1"/>
</dbReference>
<sequence length="278" mass="30011">MDPFIEAPTRSFQQSSTTSSHAQSAPHPNHQPSNDDPLESLLHLEDTLYTAAYTLGSQDGAHAGRIEGRIFGLEKGFEKFTSLGELHGRSVVWGSRIPQFSKIVPKGDRNKEVARGLDGKVASEEVQEKEKETQEDTSSLPPLPYNTRLHSHITLLYHLTDPTTFSTLNTEDAVADYDDRFRRAGAKAKVIERLIGETAETKGGSGGPAGERDVEEGVGAELKGRSGDAAEEGPRGKGSGSKAPRRVGRSAKITGDGAERKGDDNMEDFLGVGVRRTS</sequence>
<dbReference type="Proteomes" id="UP000799536">
    <property type="component" value="Unassembled WGS sequence"/>
</dbReference>
<organism evidence="4 5">
    <name type="scientific">Delitschia confertaspora ATCC 74209</name>
    <dbReference type="NCBI Taxonomy" id="1513339"/>
    <lineage>
        <taxon>Eukaryota</taxon>
        <taxon>Fungi</taxon>
        <taxon>Dikarya</taxon>
        <taxon>Ascomycota</taxon>
        <taxon>Pezizomycotina</taxon>
        <taxon>Dothideomycetes</taxon>
        <taxon>Pleosporomycetidae</taxon>
        <taxon>Pleosporales</taxon>
        <taxon>Delitschiaceae</taxon>
        <taxon>Delitschia</taxon>
    </lineage>
</organism>
<feature type="domain" description="Essential protein Yae1 N-terminal" evidence="3">
    <location>
        <begin position="53"/>
        <end position="89"/>
    </location>
</feature>
<evidence type="ECO:0000256" key="2">
    <source>
        <dbReference type="SAM" id="MobiDB-lite"/>
    </source>
</evidence>